<feature type="region of interest" description="Disordered" evidence="1">
    <location>
        <begin position="461"/>
        <end position="480"/>
    </location>
</feature>
<reference evidence="3 4" key="1">
    <citation type="submission" date="2015-06" db="EMBL/GenBank/DDBJ databases">
        <title>Prevotella sp. 109, sp. nov., a novel member of the family Prevotellaceae isolated from human faeces.</title>
        <authorList>
            <person name="Shkoporov A.N."/>
            <person name="Chaplin A.V."/>
            <person name="Kafarskaia L.I."/>
            <person name="Efimov B.A."/>
        </authorList>
    </citation>
    <scope>NUCLEOTIDE SEQUENCE [LARGE SCALE GENOMIC DNA]</scope>
    <source>
        <strain evidence="3 4">109</strain>
    </source>
</reference>
<dbReference type="Pfam" id="PF07705">
    <property type="entry name" value="CARDB"/>
    <property type="match status" value="1"/>
</dbReference>
<feature type="domain" description="CARDB" evidence="2">
    <location>
        <begin position="169"/>
        <end position="260"/>
    </location>
</feature>
<accession>A0A8E1QYR4</accession>
<keyword evidence="4" id="KW-1185">Reference proteome</keyword>
<dbReference type="AlphaFoldDB" id="A0A8E1QYR4"/>
<dbReference type="InterPro" id="IPR013783">
    <property type="entry name" value="Ig-like_fold"/>
</dbReference>
<gene>
    <name evidence="3" type="ORF">ACU52_07770</name>
</gene>
<feature type="compositionally biased region" description="Polar residues" evidence="1">
    <location>
        <begin position="471"/>
        <end position="480"/>
    </location>
</feature>
<dbReference type="InterPro" id="IPR011635">
    <property type="entry name" value="CARDB"/>
</dbReference>
<protein>
    <recommendedName>
        <fullName evidence="2">CARDB domain-containing protein</fullName>
    </recommendedName>
</protein>
<dbReference type="Gene3D" id="2.60.40.10">
    <property type="entry name" value="Immunoglobulins"/>
    <property type="match status" value="1"/>
</dbReference>
<evidence type="ECO:0000256" key="1">
    <source>
        <dbReference type="SAM" id="MobiDB-lite"/>
    </source>
</evidence>
<proteinExistence type="predicted"/>
<organism evidence="3 4">
    <name type="scientific">Xylanibacter rarus</name>
    <dbReference type="NCBI Taxonomy" id="1676614"/>
    <lineage>
        <taxon>Bacteria</taxon>
        <taxon>Pseudomonadati</taxon>
        <taxon>Bacteroidota</taxon>
        <taxon>Bacteroidia</taxon>
        <taxon>Bacteroidales</taxon>
        <taxon>Prevotellaceae</taxon>
        <taxon>Xylanibacter</taxon>
    </lineage>
</organism>
<dbReference type="Proteomes" id="UP000036951">
    <property type="component" value="Unassembled WGS sequence"/>
</dbReference>
<name>A0A8E1QYR4_9BACT</name>
<evidence type="ECO:0000313" key="4">
    <source>
        <dbReference type="Proteomes" id="UP000036951"/>
    </source>
</evidence>
<evidence type="ECO:0000259" key="2">
    <source>
        <dbReference type="Pfam" id="PF07705"/>
    </source>
</evidence>
<evidence type="ECO:0000313" key="3">
    <source>
        <dbReference type="EMBL" id="KOO68414.1"/>
    </source>
</evidence>
<sequence length="480" mass="52733">MLAVCSTYGQVVMRYGPEIDNGWGNASAVVTPYVTFPATFVSPYKGNSITKIRIGVCSEGTNVYLYIKQKPQENTYIYRQKLDNLKAGWNEITLDTPFAINGTDDIAIGYKASFAKSEGVGYSSEKHTDADVVYYNSKNKWTTTGGSICIQAVVEGEGMPQNEMLIGKMSDQTASYGASTATFSVAVRNVGANDINSYTAICSYDGEPETITVNKSLSTNESDTISFEVPANIPGTHDIRITIDKVNGQADAYSANNTATAILTVRDKAFMKRVVCEEYTGTWCGWCPRGLVGLEMMKEKYPEQFIAVSVHGGDPLEIDEKQEYSYKPFISSCTGAPSCSLNRKLSGDPYYDIQNLFNMETSSDSQIAYNLTGEWNEDSTAITLHSVYYSDIDIKSPQYNIAYTITEDSVTGYPQTNYYADGKNGEMAGWENKEAITTDVCFNDLARAIYSCYSGDPCSSEDMEAGKEYETTSTIPVPPQ</sequence>
<comment type="caution">
    <text evidence="3">The sequence shown here is derived from an EMBL/GenBank/DDBJ whole genome shotgun (WGS) entry which is preliminary data.</text>
</comment>
<dbReference type="EMBL" id="LFQU01000013">
    <property type="protein sequence ID" value="KOO68414.1"/>
    <property type="molecule type" value="Genomic_DNA"/>
</dbReference>